<keyword evidence="3 8" id="KW-1134">Transmembrane beta strand</keyword>
<feature type="domain" description="TonB-dependent receptor plug" evidence="12">
    <location>
        <begin position="66"/>
        <end position="184"/>
    </location>
</feature>
<keyword evidence="14" id="KW-1185">Reference proteome</keyword>
<keyword evidence="4 8" id="KW-0812">Transmembrane</keyword>
<dbReference type="Gene3D" id="2.170.130.10">
    <property type="entry name" value="TonB-dependent receptor, plug domain"/>
    <property type="match status" value="1"/>
</dbReference>
<gene>
    <name evidence="13" type="ORF">KK488_04650</name>
</gene>
<dbReference type="PANTHER" id="PTHR47234:SF3">
    <property type="entry name" value="SECRETIN_TONB SHORT N-TERMINAL DOMAIN-CONTAINING PROTEIN"/>
    <property type="match status" value="1"/>
</dbReference>
<keyword evidence="7 8" id="KW-0998">Cell outer membrane</keyword>
<evidence type="ECO:0000256" key="4">
    <source>
        <dbReference type="ARBA" id="ARBA00022692"/>
    </source>
</evidence>
<reference evidence="13" key="1">
    <citation type="submission" date="2021-05" db="EMBL/GenBank/DDBJ databases">
        <title>Genome of Sphingobium sp. strain.</title>
        <authorList>
            <person name="Fan R."/>
        </authorList>
    </citation>
    <scope>NUCLEOTIDE SEQUENCE</scope>
    <source>
        <strain evidence="13">H33</strain>
    </source>
</reference>
<evidence type="ECO:0000256" key="5">
    <source>
        <dbReference type="ARBA" id="ARBA00023077"/>
    </source>
</evidence>
<dbReference type="InterPro" id="IPR037066">
    <property type="entry name" value="Plug_dom_sf"/>
</dbReference>
<sequence>MNPVLKLAGGRHGTRHGLLITASLVAMAACPIAANAQASQDSTEAIQTSDAEIIVTGSRASLNGFSAPSPTQVIGADLIAKQGASTVAEVLQQEPAFKATRSAGGNANNFANPGQATADLRGLGGQRTLVLVNGSRIVPQAPSNNTGVPVTTDLNVIPTNMIDRVEVVTGGASAQYGSDAVAGVVNILLKKRFKGIELTASSGISQYGDNFKYRLGAIGGIDFADGRGHLVASIEATESGEINDLYSRAWGAQEWMIVTNANFATNGLPANIVAPFVKNNNSIGGKILGPANFSLRNYTFNADGTIRPYDAGSLNNGTYQIGGEGLSRNTGSSLIPGVRRLTTYARAEYAFSEAAILSAEGGYTRTLGLFTGGLPNIASFTIQRDNAYLPQVVRDAMIAQNVTSFTMSKGFYDMGNINFRVRNETPHMMVALEGDLGHSWHYDAHYSYGKNIFQSDFTNNFAPVFYAFAADAVQVGNTIVCRGVRDNVAAAAGCIPLNIFGPQSTSRSAPGAQDYVNRSGYSRVGYVQHAAAANVRGEPFATWAGPVSIAFGGEWRRETQKLTADALSTAGRFLIGNATPFAGKFDVKEGYFETLVPLARDVSFAHSFDINGAIRYADYSTAGGQTTWKLGAVYEPVEGLRFRATRSRDIRAPAIYELFSPGSTLAAGLTVRGINANIPQNRSIGNPNLRPEVANTLTLGVVLQPSGIPGLRASVDYFRIDLRDAIDSLTAANIGNFCTAGQQLYCSFITFAPNGTPLSLAAPVQNIASFKSSGLDFALSYRMGLGGGSALTTRFSGTYALHNWINGVDRAGENGLGSLGAVPRFRGNLQETFDTGPLSLTAQLLYISKGNNDNTFNTIPALTINQNEIAAAAYVNLFSTIKIDERMEITASIDNLLNRDPPVSPYATQGQAVNGQYYDKVGRAFEVGVRIKFP</sequence>
<evidence type="ECO:0000256" key="10">
    <source>
        <dbReference type="SAM" id="SignalP"/>
    </source>
</evidence>
<evidence type="ECO:0000256" key="7">
    <source>
        <dbReference type="ARBA" id="ARBA00023237"/>
    </source>
</evidence>
<evidence type="ECO:0000256" key="9">
    <source>
        <dbReference type="RuleBase" id="RU003357"/>
    </source>
</evidence>
<evidence type="ECO:0000256" key="8">
    <source>
        <dbReference type="PROSITE-ProRule" id="PRU01360"/>
    </source>
</evidence>
<name>A0A9X1DA88_9SPHN</name>
<keyword evidence="5 9" id="KW-0798">TonB box</keyword>
<dbReference type="InterPro" id="IPR000531">
    <property type="entry name" value="Beta-barrel_TonB"/>
</dbReference>
<protein>
    <submittedName>
        <fullName evidence="13">TonB-dependent receptor</fullName>
    </submittedName>
</protein>
<keyword evidence="2 8" id="KW-0813">Transport</keyword>
<keyword evidence="13" id="KW-0675">Receptor</keyword>
<organism evidence="13 14">
    <name type="scientific">Sphingobium nicotianae</name>
    <dbReference type="NCBI Taxonomy" id="2782607"/>
    <lineage>
        <taxon>Bacteria</taxon>
        <taxon>Pseudomonadati</taxon>
        <taxon>Pseudomonadota</taxon>
        <taxon>Alphaproteobacteria</taxon>
        <taxon>Sphingomonadales</taxon>
        <taxon>Sphingomonadaceae</taxon>
        <taxon>Sphingobium</taxon>
    </lineage>
</organism>
<dbReference type="EMBL" id="JAHGAW010000003">
    <property type="protein sequence ID" value="MBT2186230.1"/>
    <property type="molecule type" value="Genomic_DNA"/>
</dbReference>
<dbReference type="Pfam" id="PF00593">
    <property type="entry name" value="TonB_dep_Rec_b-barrel"/>
    <property type="match status" value="1"/>
</dbReference>
<evidence type="ECO:0000256" key="6">
    <source>
        <dbReference type="ARBA" id="ARBA00023136"/>
    </source>
</evidence>
<comment type="caution">
    <text evidence="13">The sequence shown here is derived from an EMBL/GenBank/DDBJ whole genome shotgun (WGS) entry which is preliminary data.</text>
</comment>
<feature type="signal peptide" evidence="10">
    <location>
        <begin position="1"/>
        <end position="28"/>
    </location>
</feature>
<evidence type="ECO:0000256" key="3">
    <source>
        <dbReference type="ARBA" id="ARBA00022452"/>
    </source>
</evidence>
<evidence type="ECO:0000256" key="2">
    <source>
        <dbReference type="ARBA" id="ARBA00022448"/>
    </source>
</evidence>
<accession>A0A9X1DA88</accession>
<keyword evidence="6 8" id="KW-0472">Membrane</keyword>
<proteinExistence type="inferred from homology"/>
<keyword evidence="10" id="KW-0732">Signal</keyword>
<comment type="similarity">
    <text evidence="8 9">Belongs to the TonB-dependent receptor family.</text>
</comment>
<dbReference type="CDD" id="cd01347">
    <property type="entry name" value="ligand_gated_channel"/>
    <property type="match status" value="1"/>
</dbReference>
<dbReference type="InterPro" id="IPR036942">
    <property type="entry name" value="Beta-barrel_TonB_sf"/>
</dbReference>
<dbReference type="RefSeq" id="WP_214621990.1">
    <property type="nucleotide sequence ID" value="NZ_JAHGAW010000003.1"/>
</dbReference>
<dbReference type="GO" id="GO:0009279">
    <property type="term" value="C:cell outer membrane"/>
    <property type="evidence" value="ECO:0007669"/>
    <property type="project" value="UniProtKB-SubCell"/>
</dbReference>
<dbReference type="InterPro" id="IPR012910">
    <property type="entry name" value="Plug_dom"/>
</dbReference>
<dbReference type="Proteomes" id="UP001138757">
    <property type="component" value="Unassembled WGS sequence"/>
</dbReference>
<evidence type="ECO:0000313" key="14">
    <source>
        <dbReference type="Proteomes" id="UP001138757"/>
    </source>
</evidence>
<evidence type="ECO:0000256" key="1">
    <source>
        <dbReference type="ARBA" id="ARBA00004571"/>
    </source>
</evidence>
<feature type="domain" description="TonB-dependent receptor-like beta-barrel" evidence="11">
    <location>
        <begin position="402"/>
        <end position="896"/>
    </location>
</feature>
<evidence type="ECO:0000259" key="11">
    <source>
        <dbReference type="Pfam" id="PF00593"/>
    </source>
</evidence>
<dbReference type="Gene3D" id="2.40.170.20">
    <property type="entry name" value="TonB-dependent receptor, beta-barrel domain"/>
    <property type="match status" value="1"/>
</dbReference>
<dbReference type="PROSITE" id="PS52016">
    <property type="entry name" value="TONB_DEPENDENT_REC_3"/>
    <property type="match status" value="1"/>
</dbReference>
<dbReference type="Pfam" id="PF07715">
    <property type="entry name" value="Plug"/>
    <property type="match status" value="1"/>
</dbReference>
<evidence type="ECO:0000259" key="12">
    <source>
        <dbReference type="Pfam" id="PF07715"/>
    </source>
</evidence>
<dbReference type="SUPFAM" id="SSF56935">
    <property type="entry name" value="Porins"/>
    <property type="match status" value="1"/>
</dbReference>
<dbReference type="PANTHER" id="PTHR47234">
    <property type="match status" value="1"/>
</dbReference>
<dbReference type="PROSITE" id="PS51257">
    <property type="entry name" value="PROKAR_LIPOPROTEIN"/>
    <property type="match status" value="1"/>
</dbReference>
<comment type="subcellular location">
    <subcellularLocation>
        <location evidence="1 8">Cell outer membrane</location>
        <topology evidence="1 8">Multi-pass membrane protein</topology>
    </subcellularLocation>
</comment>
<feature type="chain" id="PRO_5040782691" evidence="10">
    <location>
        <begin position="29"/>
        <end position="934"/>
    </location>
</feature>
<dbReference type="InterPro" id="IPR039426">
    <property type="entry name" value="TonB-dep_rcpt-like"/>
</dbReference>
<evidence type="ECO:0000313" key="13">
    <source>
        <dbReference type="EMBL" id="MBT2186230.1"/>
    </source>
</evidence>
<dbReference type="AlphaFoldDB" id="A0A9X1DA88"/>